<evidence type="ECO:0000256" key="8">
    <source>
        <dbReference type="ARBA" id="ARBA00022801"/>
    </source>
</evidence>
<evidence type="ECO:0000256" key="4">
    <source>
        <dbReference type="ARBA" id="ARBA00022491"/>
    </source>
</evidence>
<dbReference type="GO" id="GO:0006325">
    <property type="term" value="P:chromatin organization"/>
    <property type="evidence" value="ECO:0007669"/>
    <property type="project" value="UniProtKB-KW"/>
</dbReference>
<dbReference type="WBParaSite" id="ACRNAN_scaffold1919.g26133.t1">
    <property type="protein sequence ID" value="ACRNAN_scaffold1919.g26133.t1"/>
    <property type="gene ID" value="ACRNAN_scaffold1919.g26133"/>
</dbReference>
<evidence type="ECO:0000256" key="10">
    <source>
        <dbReference type="ARBA" id="ARBA00022853"/>
    </source>
</evidence>
<evidence type="ECO:0000256" key="12">
    <source>
        <dbReference type="ARBA" id="ARBA00023163"/>
    </source>
</evidence>
<sequence length="143" mass="15669">MEDRAGTSKSSDSSCQQNGSNLVVASDFEDGYFAVVPLSSCPHLAQVQDLPPSGIDAFAKCNVCNSENENWLCLTCYKVNCGRYIQAHAAEHFESELHPMALSMADLSAWCYQCEAYVHNEKLLPMKNAAHTSKFGESLPNNS</sequence>
<evidence type="ECO:0000256" key="6">
    <source>
        <dbReference type="ARBA" id="ARBA00022737"/>
    </source>
</evidence>
<organism evidence="16 17">
    <name type="scientific">Acrobeloides nanus</name>
    <dbReference type="NCBI Taxonomy" id="290746"/>
    <lineage>
        <taxon>Eukaryota</taxon>
        <taxon>Metazoa</taxon>
        <taxon>Ecdysozoa</taxon>
        <taxon>Nematoda</taxon>
        <taxon>Chromadorea</taxon>
        <taxon>Rhabditida</taxon>
        <taxon>Tylenchina</taxon>
        <taxon>Cephalobomorpha</taxon>
        <taxon>Cephaloboidea</taxon>
        <taxon>Cephalobidae</taxon>
        <taxon>Acrobeloides</taxon>
    </lineage>
</organism>
<evidence type="ECO:0000256" key="3">
    <source>
        <dbReference type="ARBA" id="ARBA00007738"/>
    </source>
</evidence>
<evidence type="ECO:0000256" key="13">
    <source>
        <dbReference type="ARBA" id="ARBA00023242"/>
    </source>
</evidence>
<reference evidence="17" key="1">
    <citation type="submission" date="2022-11" db="UniProtKB">
        <authorList>
            <consortium name="WormBaseParasite"/>
        </authorList>
    </citation>
    <scope>IDENTIFICATION</scope>
</reference>
<evidence type="ECO:0000256" key="2">
    <source>
        <dbReference type="ARBA" id="ARBA00004123"/>
    </source>
</evidence>
<evidence type="ECO:0000256" key="1">
    <source>
        <dbReference type="ARBA" id="ARBA00001947"/>
    </source>
</evidence>
<dbReference type="SMART" id="SM00290">
    <property type="entry name" value="ZnF_UBP"/>
    <property type="match status" value="1"/>
</dbReference>
<evidence type="ECO:0000256" key="14">
    <source>
        <dbReference type="PROSITE-ProRule" id="PRU00502"/>
    </source>
</evidence>
<dbReference type="GO" id="GO:0005634">
    <property type="term" value="C:nucleus"/>
    <property type="evidence" value="ECO:0007669"/>
    <property type="project" value="UniProtKB-SubCell"/>
</dbReference>
<evidence type="ECO:0000256" key="9">
    <source>
        <dbReference type="ARBA" id="ARBA00022833"/>
    </source>
</evidence>
<keyword evidence="6" id="KW-0677">Repeat</keyword>
<accession>A0A914D754</accession>
<proteinExistence type="inferred from homology"/>
<dbReference type="PANTHER" id="PTHR47665:SF1">
    <property type="entry name" value="HISTONE DEACETYLASE-LIKE PROTEIN"/>
    <property type="match status" value="1"/>
</dbReference>
<dbReference type="Pfam" id="PF02148">
    <property type="entry name" value="zf-UBP"/>
    <property type="match status" value="1"/>
</dbReference>
<comment type="cofactor">
    <cofactor evidence="1">
        <name>Zn(2+)</name>
        <dbReference type="ChEBI" id="CHEBI:29105"/>
    </cofactor>
</comment>
<keyword evidence="9" id="KW-0862">Zinc</keyword>
<dbReference type="Proteomes" id="UP000887540">
    <property type="component" value="Unplaced"/>
</dbReference>
<keyword evidence="10" id="KW-0156">Chromatin regulator</keyword>
<keyword evidence="11" id="KW-0805">Transcription regulation</keyword>
<dbReference type="FunFam" id="3.30.40.10:FF:000342">
    <property type="entry name" value="Histone deacetylase 6"/>
    <property type="match status" value="1"/>
</dbReference>
<feature type="domain" description="UBP-type" evidence="15">
    <location>
        <begin position="39"/>
        <end position="137"/>
    </location>
</feature>
<dbReference type="GO" id="GO:0016787">
    <property type="term" value="F:hydrolase activity"/>
    <property type="evidence" value="ECO:0007669"/>
    <property type="project" value="UniProtKB-KW"/>
</dbReference>
<keyword evidence="13" id="KW-0539">Nucleus</keyword>
<keyword evidence="16" id="KW-1185">Reference proteome</keyword>
<evidence type="ECO:0000313" key="16">
    <source>
        <dbReference type="Proteomes" id="UP000887540"/>
    </source>
</evidence>
<dbReference type="GO" id="GO:0008270">
    <property type="term" value="F:zinc ion binding"/>
    <property type="evidence" value="ECO:0007669"/>
    <property type="project" value="UniProtKB-KW"/>
</dbReference>
<keyword evidence="5" id="KW-0479">Metal-binding</keyword>
<evidence type="ECO:0000259" key="15">
    <source>
        <dbReference type="PROSITE" id="PS50271"/>
    </source>
</evidence>
<protein>
    <submittedName>
        <fullName evidence="17">UBP-type domain-containing protein</fullName>
    </submittedName>
</protein>
<keyword evidence="7 14" id="KW-0863">Zinc-finger</keyword>
<name>A0A914D754_9BILA</name>
<dbReference type="InterPro" id="IPR013083">
    <property type="entry name" value="Znf_RING/FYVE/PHD"/>
</dbReference>
<dbReference type="InterPro" id="IPR001607">
    <property type="entry name" value="Znf_UBP"/>
</dbReference>
<dbReference type="PROSITE" id="PS50271">
    <property type="entry name" value="ZF_UBP"/>
    <property type="match status" value="1"/>
</dbReference>
<dbReference type="Gene3D" id="3.30.40.10">
    <property type="entry name" value="Zinc/RING finger domain, C3HC4 (zinc finger)"/>
    <property type="match status" value="1"/>
</dbReference>
<comment type="similarity">
    <text evidence="3">Belongs to the histone deacetylase family. HD type 2 subfamily.</text>
</comment>
<dbReference type="AlphaFoldDB" id="A0A914D754"/>
<dbReference type="PANTHER" id="PTHR47665">
    <property type="entry name" value="HISTONE DEACETYLASE-LIKE PROTEIN"/>
    <property type="match status" value="1"/>
</dbReference>
<keyword evidence="12" id="KW-0804">Transcription</keyword>
<evidence type="ECO:0000313" key="17">
    <source>
        <dbReference type="WBParaSite" id="ACRNAN_scaffold1919.g26133.t1"/>
    </source>
</evidence>
<evidence type="ECO:0000256" key="5">
    <source>
        <dbReference type="ARBA" id="ARBA00022723"/>
    </source>
</evidence>
<comment type="subcellular location">
    <subcellularLocation>
        <location evidence="2">Nucleus</location>
    </subcellularLocation>
</comment>
<dbReference type="SUPFAM" id="SSF57850">
    <property type="entry name" value="RING/U-box"/>
    <property type="match status" value="1"/>
</dbReference>
<evidence type="ECO:0000256" key="11">
    <source>
        <dbReference type="ARBA" id="ARBA00023015"/>
    </source>
</evidence>
<keyword evidence="8" id="KW-0378">Hydrolase</keyword>
<keyword evidence="4" id="KW-0678">Repressor</keyword>
<evidence type="ECO:0000256" key="7">
    <source>
        <dbReference type="ARBA" id="ARBA00022771"/>
    </source>
</evidence>